<comment type="caution">
    <text evidence="2">The sequence shown here is derived from an EMBL/GenBank/DDBJ whole genome shotgun (WGS) entry which is preliminary data.</text>
</comment>
<keyword evidence="1" id="KW-1133">Transmembrane helix</keyword>
<dbReference type="RefSeq" id="WP_135014028.1">
    <property type="nucleotide sequence ID" value="NZ_JADGLK010000083.1"/>
</dbReference>
<accession>A0A4Y9F000</accession>
<protein>
    <submittedName>
        <fullName evidence="2">Uncharacterized protein</fullName>
    </submittedName>
</protein>
<dbReference type="Proteomes" id="UP000297951">
    <property type="component" value="Unassembled WGS sequence"/>
</dbReference>
<sequence length="225" mass="24010">MTRDKLIWIVCSSALVVGAGLIALLVWIGSLMGQNSVSEAPSESPSASAVPTASVTVTAGTELAEGACPDIGEVDRSEADAVAAAVMGIGFCFDSTVDKTMTDALRRAEPLMTEQMKGLLVENGHNALASQFLVAYEQRAYTTVTVEFMGADSHDHEEDPTVAADEHSDEHVHYSTQYASWQWVSRIGEGSMPGGYSVWTMRLVQDDAGLWLVDGYELGSFVPAS</sequence>
<evidence type="ECO:0000313" key="2">
    <source>
        <dbReference type="EMBL" id="TFU19447.1"/>
    </source>
</evidence>
<dbReference type="AlphaFoldDB" id="A0A4Y9F000"/>
<feature type="transmembrane region" description="Helical" evidence="1">
    <location>
        <begin position="6"/>
        <end position="28"/>
    </location>
</feature>
<keyword evidence="1" id="KW-0472">Membrane</keyword>
<evidence type="ECO:0000256" key="1">
    <source>
        <dbReference type="SAM" id="Phobius"/>
    </source>
</evidence>
<gene>
    <name evidence="2" type="ORF">E4U03_12390</name>
</gene>
<evidence type="ECO:0000313" key="3">
    <source>
        <dbReference type="Proteomes" id="UP000297951"/>
    </source>
</evidence>
<proteinExistence type="predicted"/>
<keyword evidence="1" id="KW-0812">Transmembrane</keyword>
<name>A0A4Y9F000_9MICC</name>
<reference evidence="2 3" key="1">
    <citation type="submission" date="2019-03" db="EMBL/GenBank/DDBJ databases">
        <title>Diversity of the mouse oral microbiome.</title>
        <authorList>
            <person name="Joseph S."/>
            <person name="Aduse-Opoku J."/>
            <person name="Curtis M."/>
            <person name="Wade W."/>
            <person name="Hashim A."/>
        </authorList>
    </citation>
    <scope>NUCLEOTIDE SEQUENCE [LARGE SCALE GENOMIC DNA]</scope>
    <source>
        <strain evidence="3">irhom_31</strain>
    </source>
</reference>
<dbReference type="EMBL" id="SPQC01000083">
    <property type="protein sequence ID" value="TFU19447.1"/>
    <property type="molecule type" value="Genomic_DNA"/>
</dbReference>
<organism evidence="2 3">
    <name type="scientific">Rothia nasimurium</name>
    <dbReference type="NCBI Taxonomy" id="85336"/>
    <lineage>
        <taxon>Bacteria</taxon>
        <taxon>Bacillati</taxon>
        <taxon>Actinomycetota</taxon>
        <taxon>Actinomycetes</taxon>
        <taxon>Micrococcales</taxon>
        <taxon>Micrococcaceae</taxon>
        <taxon>Rothia</taxon>
    </lineage>
</organism>